<feature type="compositionally biased region" description="Polar residues" evidence="3">
    <location>
        <begin position="1260"/>
        <end position="1271"/>
    </location>
</feature>
<sequence length="1634" mass="173968">MKHLFNRVNIHNQQRVTWENFVNYLVAEASTDTTGTRLSSNTFNQFTFSRRLRSQSKHSQKQLKPKRSTSAETLAFKRYCRGVQEVPKAARTSADREGDAGRGHAAVGVREDEDLGLIRFLDGMPEHKSLFFASTRSCPFMLYSKNTLERVYSAPPNMLPGVIPSAVCYLAAHDLFVCYSPDDRLLRGWGALLSNTLTVTTITPLLLEGLVRRIQVMPRESPTYGDYMETVFLGNSLGQVLRVTAPRGRSSGMEFTVAQTYANLHTRKSGGLVDFCVYGVHLYSSGFDGRLVATSLLTGKSFDLGRVANEHLTTLVYVAGHDWVVAATSCGRQLLWWEAHSHGTLPGTLFDVAGHGEHNACIIALVYVAAADQVVSADCEGVVKVWDASTQRCVQSFRSSRVPQRHKGSLCSVLANEAKASSANTRTAAHAGSGLLAGNLAGLFANLGLLALLPAGAGQASHVGGPQCHSLIYCASTQELLCGFSNSIVCWGLHSRDSPLACDAEEVCYDVFYDIRTSTFLVQGATRLSVWDGVHGYRRGVLSQVTESGISQVGADIKAVCIDELGSRAFISLSDGRVVWHTTQKLASDASQCTPATAAVWWQAKSSGSGAEASGPPFVEQMHYSSISRTWIAITSNGTLLVRSEEDNQEVGFSATISVSASPLIQLRVSEELGLAAVTDTQRTVYIYDMQAWMDAPVTKRLAMYGGLVDLIFLDSAPALVTVHAGGVCRCWSCAPAVERFKLLSAFCHPQHPTPKLATAATVEAERAWMQVIGRTHLASAGTTRGRPHMQSPATPPCYHTIAAPPTGIHNTLQIAGTSASPLGVVLPKLACFSRPGSACVASGPATPALCASQRGSLNPLRLGSVLERTSADQTEVSGEGASSLMKLPMFTGRPATEALRDTRAGDGWTSTATTPTASVEFTSAAYDGRQHHLFLGDSEGVVHTYSMCPLLQAYTLPRCSHASRPAFSLTAATEFTGADADDGFAVPKLVRSVQVHLHHSTATEPDAEARAGCTYRDNMSTATRRDNDRCGVVCVRWLDDRGVLATSGYDQEVWFLDCNTGEKVACLSTERRLSGADRAHQPLTASSQQHRELMQESTVLSGVRNGHRAEGASTLPSQSIFSLPQPPRHDDWNDDSTAAFLTGASQLRCCTHSSRNEDAPATEEGGGTLSPAPWGQEEGGALATLPNARCTPVNSHGPASSVGQRYASSSTLSRYSIPALIATAKHDRAPTGPKDGIQGPKDGIQGPMDQRGSPLVRPSSCSPTKEQALSNDAPRSWRPLSHYNTSLLASSPLERGDSPRDAASAAMSASRTSDCDGGMQIHIADWQKRDLMAMRESRGVKPHAPVQPGLHNTLVHVEESKWHTAEATGQPVLLGAADGVSRHVARTATAAAAAPAVTGAASPQTEAASASSALSLTTNMATSNSLRIEAAARAAETSGSIGSFGVKGVPALIESCGALNRASCNSTSIAEALALCVSGCALTTSAVDADRNAAAQQQQKQPYLPQGAHGGRIRPDSESSSAVPRHGSPSRVPFAQPSAPGHRTSTDALPPPKKALRKDGSGGMTSSSTALGVTACSLSQDIAARAQSFTSANALCLPPMLAYSNECEGRLTLEMYSSELRRCLRRPRRWHDT</sequence>
<reference evidence="4" key="1">
    <citation type="submission" date="2020-06" db="EMBL/GenBank/DDBJ databases">
        <authorList>
            <person name="Gonzalez-de la Fuente S."/>
            <person name="Peiro-Pastor R."/>
            <person name="Rastrojo A."/>
            <person name="Moreno J."/>
            <person name="Carrasco-Ramiro F."/>
            <person name="Requena JM."/>
            <person name="Aguado B."/>
        </authorList>
    </citation>
    <scope>NUCLEOTIDE SEQUENCE</scope>
</reference>
<feature type="region of interest" description="Disordered" evidence="3">
    <location>
        <begin position="1187"/>
        <end position="1206"/>
    </location>
</feature>
<feature type="compositionally biased region" description="Low complexity" evidence="3">
    <location>
        <begin position="1302"/>
        <end position="1313"/>
    </location>
</feature>
<feature type="region of interest" description="Disordered" evidence="3">
    <location>
        <begin position="1153"/>
        <end position="1181"/>
    </location>
</feature>
<evidence type="ECO:0000256" key="3">
    <source>
        <dbReference type="SAM" id="MobiDB-lite"/>
    </source>
</evidence>
<dbReference type="Gene3D" id="2.130.10.10">
    <property type="entry name" value="YVTN repeat-like/Quinoprotein amine dehydrogenase"/>
    <property type="match status" value="1"/>
</dbReference>
<name>A0A6L0XSU7_LEIIN</name>
<dbReference type="InterPro" id="IPR011047">
    <property type="entry name" value="Quinoprotein_ADH-like_sf"/>
</dbReference>
<organism evidence="4 5">
    <name type="scientific">Leishmania infantum</name>
    <dbReference type="NCBI Taxonomy" id="5671"/>
    <lineage>
        <taxon>Eukaryota</taxon>
        <taxon>Discoba</taxon>
        <taxon>Euglenozoa</taxon>
        <taxon>Kinetoplastea</taxon>
        <taxon>Metakinetoplastina</taxon>
        <taxon>Trypanosomatida</taxon>
        <taxon>Trypanosomatidae</taxon>
        <taxon>Leishmaniinae</taxon>
        <taxon>Leishmania</taxon>
    </lineage>
</organism>
<protein>
    <submittedName>
        <fullName evidence="4">Hypothetical_protein_-_conserved</fullName>
    </submittedName>
</protein>
<dbReference type="Proteomes" id="UP000255414">
    <property type="component" value="Chromosome 35"/>
</dbReference>
<proteinExistence type="predicted"/>
<evidence type="ECO:0000256" key="2">
    <source>
        <dbReference type="PROSITE-ProRule" id="PRU00221"/>
    </source>
</evidence>
<feature type="repeat" description="WD" evidence="2">
    <location>
        <begin position="355"/>
        <end position="396"/>
    </location>
</feature>
<feature type="compositionally biased region" description="Polar residues" evidence="3">
    <location>
        <begin position="1193"/>
        <end position="1206"/>
    </location>
</feature>
<feature type="region of interest" description="Disordered" evidence="3">
    <location>
        <begin position="1493"/>
        <end position="1568"/>
    </location>
</feature>
<feature type="region of interest" description="Disordered" evidence="3">
    <location>
        <begin position="1107"/>
        <end position="1131"/>
    </location>
</feature>
<dbReference type="InterPro" id="IPR015943">
    <property type="entry name" value="WD40/YVTN_repeat-like_dom_sf"/>
</dbReference>
<evidence type="ECO:0000256" key="1">
    <source>
        <dbReference type="ARBA" id="ARBA00022737"/>
    </source>
</evidence>
<dbReference type="EMBL" id="LR812968">
    <property type="protein sequence ID" value="CAC9545607.1"/>
    <property type="molecule type" value="Genomic_DNA"/>
</dbReference>
<evidence type="ECO:0000313" key="4">
    <source>
        <dbReference type="EMBL" id="CAC9545607.1"/>
    </source>
</evidence>
<feature type="compositionally biased region" description="Low complexity" evidence="3">
    <location>
        <begin position="1493"/>
        <end position="1508"/>
    </location>
</feature>
<dbReference type="OMA" id="RQLLWWE"/>
<gene>
    <name evidence="4" type="ORF">LINF_350036500</name>
</gene>
<dbReference type="SUPFAM" id="SSF50998">
    <property type="entry name" value="Quinoprotein alcohol dehydrogenase-like"/>
    <property type="match status" value="1"/>
</dbReference>
<dbReference type="PROSITE" id="PS50082">
    <property type="entry name" value="WD_REPEATS_2"/>
    <property type="match status" value="1"/>
</dbReference>
<dbReference type="InterPro" id="IPR051242">
    <property type="entry name" value="WD-EF-hand_domain"/>
</dbReference>
<accession>A0A6L0XSU7</accession>
<dbReference type="PANTHER" id="PTHR44324:SF4">
    <property type="entry name" value="WD40 REPEAT DOMAIN 95"/>
    <property type="match status" value="1"/>
</dbReference>
<dbReference type="PANTHER" id="PTHR44324">
    <property type="entry name" value="WD40 REPEAT DOMAIN 95"/>
    <property type="match status" value="1"/>
</dbReference>
<keyword evidence="2" id="KW-0853">WD repeat</keyword>
<evidence type="ECO:0000313" key="5">
    <source>
        <dbReference type="Proteomes" id="UP000255414"/>
    </source>
</evidence>
<feature type="region of interest" description="Disordered" evidence="3">
    <location>
        <begin position="1224"/>
        <end position="1317"/>
    </location>
</feature>
<dbReference type="SMART" id="SM00320">
    <property type="entry name" value="WD40"/>
    <property type="match status" value="4"/>
</dbReference>
<dbReference type="InterPro" id="IPR001680">
    <property type="entry name" value="WD40_rpt"/>
</dbReference>
<keyword evidence="1" id="KW-0677">Repeat</keyword>